<dbReference type="EMBL" id="KE747841">
    <property type="protein sequence ID" value="RMZ73662.1"/>
    <property type="molecule type" value="Genomic_DNA"/>
</dbReference>
<evidence type="ECO:0000313" key="3">
    <source>
        <dbReference type="Proteomes" id="UP000265663"/>
    </source>
</evidence>
<name>A0A3M7MGW0_9PLEO</name>
<sequence>MAKTKAIVISAPMDARHVGGVNVSGNSPSSFVHYFNSARMVPDEQPSHMFAATGRTEAPKRSDTMSSSIRRPTLPFKSSLSKLERHSSIRHPDETERSDSESVHRPLRMQSSMSRLRQRVGLHRDSHDTLKTSASESPLKPEAAQMMYSPLQKQDVPVQLTALPVCTPVTNVRSARRMSVSPARKPLFQGLPPLVFQDQPLDTKAQSQPSARQHRADSGTAIDFKDVPVKERPVPFKEIMAVSSHAERMALYKKTRDYWATVDHGLDAWTEYAGRSKATAV</sequence>
<dbReference type="AlphaFoldDB" id="A0A3M7MGW0"/>
<proteinExistence type="predicted"/>
<feature type="region of interest" description="Disordered" evidence="1">
    <location>
        <begin position="54"/>
        <end position="137"/>
    </location>
</feature>
<feature type="compositionally biased region" description="Polar residues" evidence="1">
    <location>
        <begin position="64"/>
        <end position="81"/>
    </location>
</feature>
<evidence type="ECO:0000256" key="1">
    <source>
        <dbReference type="SAM" id="MobiDB-lite"/>
    </source>
</evidence>
<protein>
    <submittedName>
        <fullName evidence="2">Uncharacterized protein</fullName>
    </submittedName>
</protein>
<feature type="compositionally biased region" description="Basic and acidic residues" evidence="1">
    <location>
        <begin position="82"/>
        <end position="104"/>
    </location>
</feature>
<accession>A0A3M7MGW0</accession>
<keyword evidence="3" id="KW-1185">Reference proteome</keyword>
<gene>
    <name evidence="2" type="ORF">GMOD_00009409</name>
</gene>
<organism evidence="2 3">
    <name type="scientific">Pyrenophora seminiperda CCB06</name>
    <dbReference type="NCBI Taxonomy" id="1302712"/>
    <lineage>
        <taxon>Eukaryota</taxon>
        <taxon>Fungi</taxon>
        <taxon>Dikarya</taxon>
        <taxon>Ascomycota</taxon>
        <taxon>Pezizomycotina</taxon>
        <taxon>Dothideomycetes</taxon>
        <taxon>Pleosporomycetidae</taxon>
        <taxon>Pleosporales</taxon>
        <taxon>Pleosporineae</taxon>
        <taxon>Pleosporaceae</taxon>
        <taxon>Pyrenophora</taxon>
    </lineage>
</organism>
<evidence type="ECO:0000313" key="2">
    <source>
        <dbReference type="EMBL" id="RMZ73662.1"/>
    </source>
</evidence>
<dbReference type="OrthoDB" id="5151921at2759"/>
<reference evidence="2 3" key="1">
    <citation type="journal article" date="2014" name="PLoS ONE">
        <title>De novo Genome Assembly of the Fungal Plant Pathogen Pyrenophora semeniperda.</title>
        <authorList>
            <person name="Soliai M.M."/>
            <person name="Meyer S.E."/>
            <person name="Udall J.A."/>
            <person name="Elzinga D.E."/>
            <person name="Hermansen R.A."/>
            <person name="Bodily P.M."/>
            <person name="Hart A.A."/>
            <person name="Coleman C.E."/>
        </authorList>
    </citation>
    <scope>NUCLEOTIDE SEQUENCE [LARGE SCALE GENOMIC DNA]</scope>
    <source>
        <strain evidence="2 3">CCB06</strain>
        <tissue evidence="2">Mycelium</tissue>
    </source>
</reference>
<dbReference type="Proteomes" id="UP000265663">
    <property type="component" value="Unassembled WGS sequence"/>
</dbReference>